<dbReference type="Proteomes" id="UP000236737">
    <property type="component" value="Unassembled WGS sequence"/>
</dbReference>
<name>A0A1H5T0N7_9FLAO</name>
<organism evidence="1 2">
    <name type="scientific">Flavobacterium urumqiense</name>
    <dbReference type="NCBI Taxonomy" id="935224"/>
    <lineage>
        <taxon>Bacteria</taxon>
        <taxon>Pseudomonadati</taxon>
        <taxon>Bacteroidota</taxon>
        <taxon>Flavobacteriia</taxon>
        <taxon>Flavobacteriales</taxon>
        <taxon>Flavobacteriaceae</taxon>
        <taxon>Flavobacterium</taxon>
    </lineage>
</organism>
<sequence>MMVGTEVSLEKPWVKFNETDESNIGNLIRAYHFEEGEIRFKKNIGADDFIIACLKKDKKWNYYSYYRGTKTYEMMLISEEIEKEITPPN</sequence>
<dbReference type="EMBL" id="FNVP01000001">
    <property type="protein sequence ID" value="SEF56360.1"/>
    <property type="molecule type" value="Genomic_DNA"/>
</dbReference>
<dbReference type="AlphaFoldDB" id="A0A1H5T0N7"/>
<keyword evidence="2" id="KW-1185">Reference proteome</keyword>
<reference evidence="2" key="1">
    <citation type="submission" date="2016-10" db="EMBL/GenBank/DDBJ databases">
        <authorList>
            <person name="Varghese N."/>
            <person name="Submissions S."/>
        </authorList>
    </citation>
    <scope>NUCLEOTIDE SEQUENCE [LARGE SCALE GENOMIC DNA]</scope>
    <source>
        <strain evidence="2">CGMCC 1.9230</strain>
    </source>
</reference>
<gene>
    <name evidence="1" type="ORF">SAMN04488130_101519</name>
</gene>
<accession>A0A1H5T0N7</accession>
<evidence type="ECO:0000313" key="2">
    <source>
        <dbReference type="Proteomes" id="UP000236737"/>
    </source>
</evidence>
<proteinExistence type="predicted"/>
<protein>
    <submittedName>
        <fullName evidence="1">Uncharacterized protein</fullName>
    </submittedName>
</protein>
<evidence type="ECO:0000313" key="1">
    <source>
        <dbReference type="EMBL" id="SEF56360.1"/>
    </source>
</evidence>